<keyword evidence="4" id="KW-1185">Reference proteome</keyword>
<dbReference type="PRINTS" id="PR01438">
    <property type="entry name" value="UNVRSLSTRESS"/>
</dbReference>
<dbReference type="PANTHER" id="PTHR46268:SF22">
    <property type="entry name" value="SENSOR PROTEIN KDPD-RELATED"/>
    <property type="match status" value="1"/>
</dbReference>
<organism evidence="3 4">
    <name type="scientific">Salinimicrobium gaetbulicola</name>
    <dbReference type="NCBI Taxonomy" id="999702"/>
    <lineage>
        <taxon>Bacteria</taxon>
        <taxon>Pseudomonadati</taxon>
        <taxon>Bacteroidota</taxon>
        <taxon>Flavobacteriia</taxon>
        <taxon>Flavobacteriales</taxon>
        <taxon>Flavobacteriaceae</taxon>
        <taxon>Salinimicrobium</taxon>
    </lineage>
</organism>
<dbReference type="EMBL" id="JBHTJP010000034">
    <property type="protein sequence ID" value="MFD0976929.1"/>
    <property type="molecule type" value="Genomic_DNA"/>
</dbReference>
<dbReference type="Gene3D" id="3.40.50.620">
    <property type="entry name" value="HUPs"/>
    <property type="match status" value="2"/>
</dbReference>
<dbReference type="SUPFAM" id="SSF52402">
    <property type="entry name" value="Adenine nucleotide alpha hydrolases-like"/>
    <property type="match status" value="2"/>
</dbReference>
<dbReference type="InterPro" id="IPR006015">
    <property type="entry name" value="Universal_stress_UspA"/>
</dbReference>
<dbReference type="CDD" id="cd00293">
    <property type="entry name" value="USP-like"/>
    <property type="match status" value="1"/>
</dbReference>
<name>A0ABW3IG75_9FLAO</name>
<dbReference type="RefSeq" id="WP_380738775.1">
    <property type="nucleotide sequence ID" value="NZ_JBHTJP010000034.1"/>
</dbReference>
<proteinExistence type="inferred from homology"/>
<dbReference type="Proteomes" id="UP001597100">
    <property type="component" value="Unassembled WGS sequence"/>
</dbReference>
<accession>A0ABW3IG75</accession>
<dbReference type="InterPro" id="IPR014729">
    <property type="entry name" value="Rossmann-like_a/b/a_fold"/>
</dbReference>
<dbReference type="Pfam" id="PF00582">
    <property type="entry name" value="Usp"/>
    <property type="match status" value="1"/>
</dbReference>
<evidence type="ECO:0000313" key="4">
    <source>
        <dbReference type="Proteomes" id="UP001597100"/>
    </source>
</evidence>
<feature type="domain" description="UspA" evidence="2">
    <location>
        <begin position="1"/>
        <end position="146"/>
    </location>
</feature>
<evidence type="ECO:0000313" key="3">
    <source>
        <dbReference type="EMBL" id="MFD0976929.1"/>
    </source>
</evidence>
<evidence type="ECO:0000259" key="2">
    <source>
        <dbReference type="Pfam" id="PF00582"/>
    </source>
</evidence>
<dbReference type="PANTHER" id="PTHR46268">
    <property type="entry name" value="STRESS RESPONSE PROTEIN NHAX"/>
    <property type="match status" value="1"/>
</dbReference>
<sequence length="282" mass="31936">MKNILLPTDFSHNAANAITYIMEMYKDDECTFTFLHAYKVNDFEEGSLLTPIPRPGLLEAAQREKSAMLQNLVDDVNGKNSNLKHSFEFISANKSLVNTVKEQINKKEIDLVVIGTQGHTGADEVVYGSNTVNLMEEIQNCPIMAIPSNVTFKGLSEIVLANSFKAELNPRDLHFLAELSEEFRAPVRVLHISEEGGLTEKQVIHKKILRERLEKENVNFSFHSLDFLSIPLGIYSFTESRGSELIAFINKKHGFFENLLFDPLYKNLAHYSKIPVLVLHQP</sequence>
<protein>
    <submittedName>
        <fullName evidence="3">Universal stress protein</fullName>
    </submittedName>
</protein>
<reference evidence="4" key="1">
    <citation type="journal article" date="2019" name="Int. J. Syst. Evol. Microbiol.">
        <title>The Global Catalogue of Microorganisms (GCM) 10K type strain sequencing project: providing services to taxonomists for standard genome sequencing and annotation.</title>
        <authorList>
            <consortium name="The Broad Institute Genomics Platform"/>
            <consortium name="The Broad Institute Genome Sequencing Center for Infectious Disease"/>
            <person name="Wu L."/>
            <person name="Ma J."/>
        </authorList>
    </citation>
    <scope>NUCLEOTIDE SEQUENCE [LARGE SCALE GENOMIC DNA]</scope>
    <source>
        <strain evidence="4">CCUG 60898</strain>
    </source>
</reference>
<comment type="caution">
    <text evidence="3">The sequence shown here is derived from an EMBL/GenBank/DDBJ whole genome shotgun (WGS) entry which is preliminary data.</text>
</comment>
<comment type="similarity">
    <text evidence="1">Belongs to the universal stress protein A family.</text>
</comment>
<dbReference type="InterPro" id="IPR006016">
    <property type="entry name" value="UspA"/>
</dbReference>
<gene>
    <name evidence="3" type="ORF">ACFQ1G_09005</name>
</gene>
<evidence type="ECO:0000256" key="1">
    <source>
        <dbReference type="ARBA" id="ARBA00008791"/>
    </source>
</evidence>